<accession>A0AA90PI79</accession>
<organism evidence="2 3">
    <name type="scientific">Helicobacter cappadocius</name>
    <dbReference type="NCBI Taxonomy" id="3063998"/>
    <lineage>
        <taxon>Bacteria</taxon>
        <taxon>Pseudomonadati</taxon>
        <taxon>Campylobacterota</taxon>
        <taxon>Epsilonproteobacteria</taxon>
        <taxon>Campylobacterales</taxon>
        <taxon>Helicobacteraceae</taxon>
        <taxon>Helicobacter</taxon>
    </lineage>
</organism>
<protein>
    <submittedName>
        <fullName evidence="2">Uncharacterized protein</fullName>
    </submittedName>
</protein>
<dbReference type="EMBL" id="JAUYZK010000003">
    <property type="protein sequence ID" value="MDP2538742.1"/>
    <property type="molecule type" value="Genomic_DNA"/>
</dbReference>
<dbReference type="AlphaFoldDB" id="A0AA90PI79"/>
<dbReference type="Proteomes" id="UP001240777">
    <property type="component" value="Unassembled WGS sequence"/>
</dbReference>
<name>A0AA90PI79_9HELI</name>
<comment type="caution">
    <text evidence="2">The sequence shown here is derived from an EMBL/GenBank/DDBJ whole genome shotgun (WGS) entry which is preliminary data.</text>
</comment>
<evidence type="ECO:0000313" key="3">
    <source>
        <dbReference type="Proteomes" id="UP001177258"/>
    </source>
</evidence>
<evidence type="ECO:0000313" key="2">
    <source>
        <dbReference type="EMBL" id="MDP2538742.1"/>
    </source>
</evidence>
<dbReference type="RefSeq" id="WP_305516974.1">
    <property type="nucleotide sequence ID" value="NZ_JAUPEV010000005.1"/>
</dbReference>
<proteinExistence type="predicted"/>
<evidence type="ECO:0000313" key="1">
    <source>
        <dbReference type="EMBL" id="MDO7253132.1"/>
    </source>
</evidence>
<sequence length="153" mass="17993">MRRKSDKELEAIFKMIEEYHKEYLADKKIVLPKLKNKDGSYTKDALILIALAEGYPNTKPMSKTDLTNIIREFYPDVNDMQQARHLGAQKGWYIVSGTRGEIIKIPKGFYYLQSLEIPHPSFVEHRKTGIISDDFEVKKRICLSMCYLWFERK</sequence>
<reference evidence="1 3" key="3">
    <citation type="journal article" date="2024" name="Syst. Appl. Microbiol.">
        <title>Helicobacter cappadocius sp. nov., from lizards: The first psychrotrophic Helicobacter species.</title>
        <authorList>
            <person name="Aydin F."/>
            <person name="Tarhane S."/>
            <person name="Karakaya E."/>
            <person name="Abay S."/>
            <person name="Kayman T."/>
            <person name="Guran O."/>
            <person name="Bozkurt E."/>
            <person name="Uzum N."/>
            <person name="Avci A."/>
            <person name="Olgun K."/>
            <person name="Jablonski D."/>
            <person name="Guran C."/>
            <person name="Burcin Saticioglu I."/>
        </authorList>
    </citation>
    <scope>NUCLEOTIDE SEQUENCE [LARGE SCALE GENOMIC DNA]</scope>
    <source>
        <strain evidence="1">Faydin-H75</strain>
        <strain evidence="3">faydin-H76</strain>
    </source>
</reference>
<gene>
    <name evidence="1" type="ORF">Q5I04_04310</name>
    <name evidence="2" type="ORF">Q5I06_02955</name>
</gene>
<reference evidence="2 4" key="1">
    <citation type="submission" date="2023-07" db="EMBL/GenBank/DDBJ databases">
        <title>Unpublished Manusciprt.</title>
        <authorList>
            <person name="Aydin F."/>
            <person name="Tarhane S."/>
            <person name="Saticioglu I.B."/>
            <person name="Karakaya E."/>
            <person name="Abay S."/>
            <person name="Guran O."/>
            <person name="Bozkurt E."/>
            <person name="Uzum N."/>
            <person name="Olgun K."/>
            <person name="Jablonski D."/>
        </authorList>
    </citation>
    <scope>NUCLEOTIDE SEQUENCE</scope>
    <source>
        <strain evidence="4">faydin-H75</strain>
        <strain evidence="2">Faydin-H76</strain>
    </source>
</reference>
<keyword evidence="4" id="KW-1185">Reference proteome</keyword>
<dbReference type="EMBL" id="JAUPEV010000005">
    <property type="protein sequence ID" value="MDO7253132.1"/>
    <property type="molecule type" value="Genomic_DNA"/>
</dbReference>
<dbReference type="Proteomes" id="UP001177258">
    <property type="component" value="Unassembled WGS sequence"/>
</dbReference>
<evidence type="ECO:0000313" key="4">
    <source>
        <dbReference type="Proteomes" id="UP001240777"/>
    </source>
</evidence>
<reference evidence="1" key="2">
    <citation type="submission" date="2023-07" db="EMBL/GenBank/DDBJ databases">
        <authorList>
            <person name="Aydin F."/>
            <person name="Tarhane S."/>
            <person name="Saticioglu I.B."/>
            <person name="Karakaya E."/>
            <person name="Abay S."/>
            <person name="Guran O."/>
            <person name="Bozkurt E."/>
            <person name="Uzum N."/>
            <person name="Olgun K."/>
            <person name="Jablonski D."/>
        </authorList>
    </citation>
    <scope>NUCLEOTIDE SEQUENCE</scope>
    <source>
        <strain evidence="1">Faydin-H75</strain>
    </source>
</reference>